<keyword evidence="1" id="KW-0812">Transmembrane</keyword>
<dbReference type="RefSeq" id="WP_078187513.1">
    <property type="nucleotide sequence ID" value="NZ_MUAU01000157.1"/>
</dbReference>
<dbReference type="SUPFAM" id="SSF56219">
    <property type="entry name" value="DNase I-like"/>
    <property type="match status" value="1"/>
</dbReference>
<feature type="transmembrane region" description="Helical" evidence="1">
    <location>
        <begin position="7"/>
        <end position="28"/>
    </location>
</feature>
<feature type="domain" description="Endonuclease/exonuclease/phosphatase" evidence="2">
    <location>
        <begin position="65"/>
        <end position="342"/>
    </location>
</feature>
<organism evidence="3 4">
    <name type="scientific">Bacillus cereus</name>
    <dbReference type="NCBI Taxonomy" id="1396"/>
    <lineage>
        <taxon>Bacteria</taxon>
        <taxon>Bacillati</taxon>
        <taxon>Bacillota</taxon>
        <taxon>Bacilli</taxon>
        <taxon>Bacillales</taxon>
        <taxon>Bacillaceae</taxon>
        <taxon>Bacillus</taxon>
        <taxon>Bacillus cereus group</taxon>
    </lineage>
</organism>
<dbReference type="InterPro" id="IPR036691">
    <property type="entry name" value="Endo/exonu/phosph_ase_sf"/>
</dbReference>
<dbReference type="PANTHER" id="PTHR14859:SF1">
    <property type="entry name" value="PGAP2-INTERACTING PROTEIN"/>
    <property type="match status" value="1"/>
</dbReference>
<accession>A0A9X6GDD3</accession>
<protein>
    <submittedName>
        <fullName evidence="3">Endonuclease</fullName>
    </submittedName>
</protein>
<evidence type="ECO:0000313" key="3">
    <source>
        <dbReference type="EMBL" id="OOR71911.1"/>
    </source>
</evidence>
<evidence type="ECO:0000256" key="1">
    <source>
        <dbReference type="SAM" id="Phobius"/>
    </source>
</evidence>
<dbReference type="Proteomes" id="UP000190641">
    <property type="component" value="Unassembled WGS sequence"/>
</dbReference>
<dbReference type="Gene3D" id="3.60.10.10">
    <property type="entry name" value="Endonuclease/exonuclease/phosphatase"/>
    <property type="match status" value="1"/>
</dbReference>
<comment type="caution">
    <text evidence="3">The sequence shown here is derived from an EMBL/GenBank/DDBJ whole genome shotgun (WGS) entry which is preliminary data.</text>
</comment>
<gene>
    <name evidence="3" type="ORF">BLX06_27850</name>
</gene>
<keyword evidence="3" id="KW-0255">Endonuclease</keyword>
<sequence>MKKGSQILVAFSLFLLGLPIVFLTFISWKYKKPSESINLSIENYQEKKLSSYMPFKVTTFNIGYAGLDAQQDFFMDGGTGSRSRSKEQTKHNLQCMSSFLKENNADFVLLQEVDIKAFRSFNQNEYQLFQQRLSSYASTFGYNYSNPWVPVPFLRPMGYVESGLATFSTYSIQQATRLQLPGREPWLKQLFDLDRAMVEHIIPVENGKNLRIVNIHVSAYDAGGNIRKQQLQYVKQYMHTQYQKGDYVILGGDWNQLLSDIQLKDPAFLASWPKWLVRLPQEFTEGGFQWAVDPSVCTVRDNRTAYVKGKSFVTIIDGFLVSPNVEILQVNGHDLQFTHSDHNPVSAVFQLQ</sequence>
<keyword evidence="3" id="KW-0378">Hydrolase</keyword>
<reference evidence="3 4" key="1">
    <citation type="submission" date="2017-01" db="EMBL/GenBank/DDBJ databases">
        <title>Bacillus cereus isolates.</title>
        <authorList>
            <person name="Beno S.M."/>
        </authorList>
    </citation>
    <scope>NUCLEOTIDE SEQUENCE [LARGE SCALE GENOMIC DNA]</scope>
    <source>
        <strain evidence="3 4">FSL K6-1030</strain>
    </source>
</reference>
<proteinExistence type="predicted"/>
<evidence type="ECO:0000259" key="2">
    <source>
        <dbReference type="Pfam" id="PF03372"/>
    </source>
</evidence>
<keyword evidence="3" id="KW-0540">Nuclease</keyword>
<dbReference type="GO" id="GO:0006506">
    <property type="term" value="P:GPI anchor biosynthetic process"/>
    <property type="evidence" value="ECO:0007669"/>
    <property type="project" value="TreeGrafter"/>
</dbReference>
<dbReference type="GO" id="GO:0004519">
    <property type="term" value="F:endonuclease activity"/>
    <property type="evidence" value="ECO:0007669"/>
    <property type="project" value="UniProtKB-KW"/>
</dbReference>
<evidence type="ECO:0000313" key="4">
    <source>
        <dbReference type="Proteomes" id="UP000190641"/>
    </source>
</evidence>
<dbReference type="PANTHER" id="PTHR14859">
    <property type="entry name" value="CALCOFLUOR WHITE HYPERSENSITIVE PROTEIN PRECURSOR"/>
    <property type="match status" value="1"/>
</dbReference>
<dbReference type="InterPro" id="IPR005135">
    <property type="entry name" value="Endo/exonuclease/phosphatase"/>
</dbReference>
<keyword evidence="1" id="KW-0472">Membrane</keyword>
<dbReference type="AlphaFoldDB" id="A0A9X6GDD3"/>
<dbReference type="GO" id="GO:0016020">
    <property type="term" value="C:membrane"/>
    <property type="evidence" value="ECO:0007669"/>
    <property type="project" value="GOC"/>
</dbReference>
<keyword evidence="1" id="KW-1133">Transmembrane helix</keyword>
<name>A0A9X6GDD3_BACCE</name>
<dbReference type="Pfam" id="PF03372">
    <property type="entry name" value="Exo_endo_phos"/>
    <property type="match status" value="1"/>
</dbReference>
<dbReference type="InterPro" id="IPR051916">
    <property type="entry name" value="GPI-anchor_lipid_remodeler"/>
</dbReference>
<dbReference type="EMBL" id="MUAU01000157">
    <property type="protein sequence ID" value="OOR71911.1"/>
    <property type="molecule type" value="Genomic_DNA"/>
</dbReference>